<dbReference type="EMBL" id="FXWH01000001">
    <property type="protein sequence ID" value="SMQ60874.1"/>
    <property type="molecule type" value="Genomic_DNA"/>
</dbReference>
<dbReference type="PANTHER" id="PTHR30093">
    <property type="entry name" value="GENERAL SECRETION PATHWAY PROTEIN G"/>
    <property type="match status" value="1"/>
</dbReference>
<name>A0A1Y6EE63_9GAMM</name>
<dbReference type="AlphaFoldDB" id="A0A1Y6EE63"/>
<dbReference type="Proteomes" id="UP000194450">
    <property type="component" value="Unassembled WGS sequence"/>
</dbReference>
<accession>A0A1Y6EE63</accession>
<keyword evidence="3" id="KW-1133">Transmembrane helix</keyword>
<dbReference type="InterPro" id="IPR012902">
    <property type="entry name" value="N_methyl_site"/>
</dbReference>
<proteinExistence type="inferred from homology"/>
<dbReference type="PANTHER" id="PTHR30093:SF34">
    <property type="entry name" value="PREPILIN PEPTIDASE-DEPENDENT PROTEIN D"/>
    <property type="match status" value="1"/>
</dbReference>
<dbReference type="NCBIfam" id="TIGR02532">
    <property type="entry name" value="IV_pilin_GFxxxE"/>
    <property type="match status" value="1"/>
</dbReference>
<keyword evidence="3" id="KW-0472">Membrane</keyword>
<dbReference type="SUPFAM" id="SSF54523">
    <property type="entry name" value="Pili subunits"/>
    <property type="match status" value="1"/>
</dbReference>
<evidence type="ECO:0000256" key="2">
    <source>
        <dbReference type="ARBA" id="ARBA00022481"/>
    </source>
</evidence>
<dbReference type="InterPro" id="IPR001082">
    <property type="entry name" value="Pilin"/>
</dbReference>
<dbReference type="GO" id="GO:0044096">
    <property type="term" value="C:type IV pilus"/>
    <property type="evidence" value="ECO:0007669"/>
    <property type="project" value="TreeGrafter"/>
</dbReference>
<reference evidence="5" key="1">
    <citation type="submission" date="2017-04" db="EMBL/GenBank/DDBJ databases">
        <authorList>
            <person name="Varghese N."/>
            <person name="Submissions S."/>
        </authorList>
    </citation>
    <scope>NUCLEOTIDE SEQUENCE [LARGE SCALE GENOMIC DNA]</scope>
</reference>
<evidence type="ECO:0000313" key="5">
    <source>
        <dbReference type="Proteomes" id="UP000194450"/>
    </source>
</evidence>
<dbReference type="RefSeq" id="WP_086433657.1">
    <property type="nucleotide sequence ID" value="NZ_FXWH01000001.1"/>
</dbReference>
<keyword evidence="3" id="KW-0812">Transmembrane</keyword>
<keyword evidence="2" id="KW-0488">Methylation</keyword>
<dbReference type="OrthoDB" id="5918848at2"/>
<dbReference type="GO" id="GO:0043107">
    <property type="term" value="P:type IV pilus-dependent motility"/>
    <property type="evidence" value="ECO:0007669"/>
    <property type="project" value="TreeGrafter"/>
</dbReference>
<dbReference type="Gene3D" id="3.30.700.10">
    <property type="entry name" value="Glycoprotein, Type 4 Pilin"/>
    <property type="match status" value="1"/>
</dbReference>
<comment type="similarity">
    <text evidence="1">Belongs to the N-Me-Phe pilin family.</text>
</comment>
<gene>
    <name evidence="4" type="ORF">SAMN06297229_0481</name>
</gene>
<organism evidence="4 5">
    <name type="scientific">Pseudidiomarina planktonica</name>
    <dbReference type="NCBI Taxonomy" id="1323738"/>
    <lineage>
        <taxon>Bacteria</taxon>
        <taxon>Pseudomonadati</taxon>
        <taxon>Pseudomonadota</taxon>
        <taxon>Gammaproteobacteria</taxon>
        <taxon>Alteromonadales</taxon>
        <taxon>Idiomarinaceae</taxon>
        <taxon>Pseudidiomarina</taxon>
    </lineage>
</organism>
<evidence type="ECO:0000313" key="4">
    <source>
        <dbReference type="EMBL" id="SMQ60874.1"/>
    </source>
</evidence>
<dbReference type="InterPro" id="IPR045584">
    <property type="entry name" value="Pilin-like"/>
</dbReference>
<feature type="transmembrane region" description="Helical" evidence="3">
    <location>
        <begin position="12"/>
        <end position="33"/>
    </location>
</feature>
<keyword evidence="5" id="KW-1185">Reference proteome</keyword>
<sequence length="156" mass="15685">MKRSTKQNGFTLIELMIVVAIVGILAAVAIPVYSDYTQRAKASTGVSALEAYKTAVALCYQTTSNLTGCTSGSEGVPTAIAANTVNGIATASVTDGVISATLEANDANGAAIEIALTPTATATNVNWTITCSDFALEPGSRVDGCSAAIPAPEPAA</sequence>
<protein>
    <submittedName>
        <fullName evidence="4">Type IV pilus assembly protein PilA</fullName>
    </submittedName>
</protein>
<dbReference type="Pfam" id="PF07963">
    <property type="entry name" value="N_methyl"/>
    <property type="match status" value="1"/>
</dbReference>
<evidence type="ECO:0000256" key="3">
    <source>
        <dbReference type="SAM" id="Phobius"/>
    </source>
</evidence>
<evidence type="ECO:0000256" key="1">
    <source>
        <dbReference type="ARBA" id="ARBA00005233"/>
    </source>
</evidence>
<dbReference type="Pfam" id="PF00114">
    <property type="entry name" value="Pilin"/>
    <property type="match status" value="1"/>
</dbReference>
<dbReference type="GO" id="GO:0007155">
    <property type="term" value="P:cell adhesion"/>
    <property type="evidence" value="ECO:0007669"/>
    <property type="project" value="InterPro"/>
</dbReference>